<accession>A0AAG5CUJ7</accession>
<evidence type="ECO:0000313" key="4">
    <source>
        <dbReference type="Proteomes" id="UP000075880"/>
    </source>
</evidence>
<keyword evidence="4" id="KW-1185">Reference proteome</keyword>
<feature type="region of interest" description="Disordered" evidence="1">
    <location>
        <begin position="180"/>
        <end position="200"/>
    </location>
</feature>
<feature type="compositionally biased region" description="Low complexity" evidence="1">
    <location>
        <begin position="20"/>
        <end position="54"/>
    </location>
</feature>
<proteinExistence type="predicted"/>
<organism evidence="3 4">
    <name type="scientific">Anopheles atroparvus</name>
    <name type="common">European mosquito</name>
    <dbReference type="NCBI Taxonomy" id="41427"/>
    <lineage>
        <taxon>Eukaryota</taxon>
        <taxon>Metazoa</taxon>
        <taxon>Ecdysozoa</taxon>
        <taxon>Arthropoda</taxon>
        <taxon>Hexapoda</taxon>
        <taxon>Insecta</taxon>
        <taxon>Pterygota</taxon>
        <taxon>Neoptera</taxon>
        <taxon>Endopterygota</taxon>
        <taxon>Diptera</taxon>
        <taxon>Nematocera</taxon>
        <taxon>Culicoidea</taxon>
        <taxon>Culicidae</taxon>
        <taxon>Anophelinae</taxon>
        <taxon>Anopheles</taxon>
    </lineage>
</organism>
<feature type="region of interest" description="Disordered" evidence="1">
    <location>
        <begin position="1"/>
        <end position="83"/>
    </location>
</feature>
<keyword evidence="2" id="KW-0812">Transmembrane</keyword>
<evidence type="ECO:0000313" key="3">
    <source>
        <dbReference type="EnsemblMetazoa" id="ENSAATROPP002536"/>
    </source>
</evidence>
<name>A0AAG5CUJ7_ANOAO</name>
<evidence type="ECO:0000256" key="2">
    <source>
        <dbReference type="SAM" id="Phobius"/>
    </source>
</evidence>
<keyword evidence="2" id="KW-1133">Transmembrane helix</keyword>
<feature type="region of interest" description="Disordered" evidence="1">
    <location>
        <begin position="375"/>
        <end position="395"/>
    </location>
</feature>
<reference evidence="3" key="1">
    <citation type="submission" date="2024-04" db="UniProtKB">
        <authorList>
            <consortium name="EnsemblMetazoa"/>
        </authorList>
    </citation>
    <scope>IDENTIFICATION</scope>
    <source>
        <strain evidence="3">EBRO</strain>
    </source>
</reference>
<sequence length="422" mass="43503">MAKPFALPDPPGPGGGGASSSGAGPPAGTGPSNANQAGPHPGYPAPHQQYQQPPQSAPPIVSHGNGGAFPMVGPGGHAASTPIPVTGGNNHYYHHYGHHHPQPLYHQPHPYYHGPYQGSPYAHPVGPVSSGGNPADPPQHPLPHVMTPPNSAFAHPPHHGPANGELVQALYEALHRCGVRESPPTPLSRSPPSASCSPPATGGFCASPQTFFPGIPSAPASAPPVGQNGGRMFFHPSTPGPGAQYPRLPSQPTPLSANSHSSSSGISSSLDTPSCSSGTPHYVQSQAQPVLFNWQDDGDSSESEGGTSSSQATSSSGCSPYCYGLDESESSSTAGSLTPSSAGAASAAPFGVTVHGVVPPHLDTYMVRRDQLQEFPGKIPQRKRRSRTPKPKKSRFLEKPLMWQMAVTAALIALGCGYFVGR</sequence>
<feature type="transmembrane region" description="Helical" evidence="2">
    <location>
        <begin position="401"/>
        <end position="421"/>
    </location>
</feature>
<feature type="region of interest" description="Disordered" evidence="1">
    <location>
        <begin position="215"/>
        <end position="316"/>
    </location>
</feature>
<feature type="compositionally biased region" description="Low complexity" evidence="1">
    <location>
        <begin position="187"/>
        <end position="199"/>
    </location>
</feature>
<feature type="compositionally biased region" description="Polar residues" evidence="1">
    <location>
        <begin position="275"/>
        <end position="288"/>
    </location>
</feature>
<dbReference type="Proteomes" id="UP000075880">
    <property type="component" value="Unassembled WGS sequence"/>
</dbReference>
<evidence type="ECO:0000256" key="1">
    <source>
        <dbReference type="SAM" id="MobiDB-lite"/>
    </source>
</evidence>
<feature type="compositionally biased region" description="Basic residues" evidence="1">
    <location>
        <begin position="380"/>
        <end position="394"/>
    </location>
</feature>
<dbReference type="AlphaFoldDB" id="A0AAG5CUJ7"/>
<dbReference type="EnsemblMetazoa" id="ENSAATROPT002640">
    <property type="protein sequence ID" value="ENSAATROPP002536"/>
    <property type="gene ID" value="ENSAATROPG002088"/>
</dbReference>
<keyword evidence="2" id="KW-0472">Membrane</keyword>
<feature type="compositionally biased region" description="Low complexity" evidence="1">
    <location>
        <begin position="256"/>
        <end position="274"/>
    </location>
</feature>
<feature type="compositionally biased region" description="Low complexity" evidence="1">
    <location>
        <begin position="303"/>
        <end position="316"/>
    </location>
</feature>
<protein>
    <submittedName>
        <fullName evidence="3">Uncharacterized protein</fullName>
    </submittedName>
</protein>